<dbReference type="Pfam" id="PF20403">
    <property type="entry name" value="DUF6693"/>
    <property type="match status" value="1"/>
</dbReference>
<organism evidence="2 3">
    <name type="scientific">Basilea psittacipulmonis DSM 24701</name>
    <dbReference type="NCBI Taxonomy" id="1072685"/>
    <lineage>
        <taxon>Bacteria</taxon>
        <taxon>Pseudomonadati</taxon>
        <taxon>Pseudomonadota</taxon>
        <taxon>Betaproteobacteria</taxon>
        <taxon>Burkholderiales</taxon>
        <taxon>Alcaligenaceae</taxon>
        <taxon>Basilea</taxon>
    </lineage>
</organism>
<evidence type="ECO:0000313" key="3">
    <source>
        <dbReference type="Proteomes" id="UP000028945"/>
    </source>
</evidence>
<evidence type="ECO:0000313" key="2">
    <source>
        <dbReference type="EMBL" id="AIL31935.1"/>
    </source>
</evidence>
<name>A0A077DAL6_9BURK</name>
<dbReference type="AlphaFoldDB" id="A0A077DAL6"/>
<reference evidence="2 3" key="1">
    <citation type="journal article" date="2014" name="BMC Genomics">
        <title>A genomic perspective on a new bacterial genus and species from the Alcaligenaceae family, Basilea psittacipulmonis.</title>
        <authorList>
            <person name="Whiteson K.L."/>
            <person name="Hernandez D."/>
            <person name="Lazarevic V."/>
            <person name="Gaia N."/>
            <person name="Farinelli L."/>
            <person name="Francois P."/>
            <person name="Pilo P."/>
            <person name="Frey J."/>
            <person name="Schrenzel J."/>
        </authorList>
    </citation>
    <scope>NUCLEOTIDE SEQUENCE [LARGE SCALE GENOMIC DNA]</scope>
    <source>
        <strain evidence="2 3">DSM 24701</strain>
    </source>
</reference>
<dbReference type="RefSeq" id="WP_038497721.1">
    <property type="nucleotide sequence ID" value="NZ_CP009238.1"/>
</dbReference>
<feature type="transmembrane region" description="Helical" evidence="1">
    <location>
        <begin position="20"/>
        <end position="45"/>
    </location>
</feature>
<dbReference type="InterPro" id="IPR046515">
    <property type="entry name" value="DUF6693"/>
</dbReference>
<keyword evidence="1" id="KW-1133">Transmembrane helix</keyword>
<protein>
    <recommendedName>
        <fullName evidence="4">DUF898 domain-containing protein</fullName>
    </recommendedName>
</protein>
<evidence type="ECO:0008006" key="4">
    <source>
        <dbReference type="Google" id="ProtNLM"/>
    </source>
</evidence>
<evidence type="ECO:0000256" key="1">
    <source>
        <dbReference type="SAM" id="Phobius"/>
    </source>
</evidence>
<dbReference type="HOGENOM" id="CLU_171560_0_0_4"/>
<keyword evidence="1" id="KW-0472">Membrane</keyword>
<dbReference type="STRING" id="1072685.IX83_00085"/>
<accession>A0A077DAL6</accession>
<feature type="transmembrane region" description="Helical" evidence="1">
    <location>
        <begin position="72"/>
        <end position="99"/>
    </location>
</feature>
<sequence length="116" mass="13072">MNTLSLNGLKLKSDLSVAEILGHFILWFFIILCTFGIGSILFPFYMNKFILNHTTVIDKNTKEVKGHLRCELTLAPIVGTIVIYLLLTLVTLGIAYFVYLYKITTLALDATKIEQS</sequence>
<dbReference type="OrthoDB" id="6444713at2"/>
<dbReference type="EMBL" id="CP009238">
    <property type="protein sequence ID" value="AIL31935.1"/>
    <property type="molecule type" value="Genomic_DNA"/>
</dbReference>
<keyword evidence="1" id="KW-0812">Transmembrane</keyword>
<proteinExistence type="predicted"/>
<dbReference type="KEGG" id="bpsi:IX83_00085"/>
<dbReference type="eggNOG" id="ENOG5032WE1">
    <property type="taxonomic scope" value="Bacteria"/>
</dbReference>
<keyword evidence="3" id="KW-1185">Reference proteome</keyword>
<gene>
    <name evidence="2" type="ORF">IX83_00085</name>
</gene>
<dbReference type="Proteomes" id="UP000028945">
    <property type="component" value="Chromosome"/>
</dbReference>